<reference evidence="2" key="1">
    <citation type="submission" date="2012-09" db="EMBL/GenBank/DDBJ databases">
        <authorList>
            <person name="Martin A.A."/>
        </authorList>
    </citation>
    <scope>NUCLEOTIDE SEQUENCE</scope>
</reference>
<name>A0A0K0D7H3_ANGCA</name>
<dbReference type="AlphaFoldDB" id="A0A0K0D7H3"/>
<organism evidence="2 3">
    <name type="scientific">Angiostrongylus cantonensis</name>
    <name type="common">Rat lungworm</name>
    <dbReference type="NCBI Taxonomy" id="6313"/>
    <lineage>
        <taxon>Eukaryota</taxon>
        <taxon>Metazoa</taxon>
        <taxon>Ecdysozoa</taxon>
        <taxon>Nematoda</taxon>
        <taxon>Chromadorea</taxon>
        <taxon>Rhabditida</taxon>
        <taxon>Rhabditina</taxon>
        <taxon>Rhabditomorpha</taxon>
        <taxon>Strongyloidea</taxon>
        <taxon>Metastrongylidae</taxon>
        <taxon>Angiostrongylus</taxon>
    </lineage>
</organism>
<protein>
    <submittedName>
        <fullName evidence="3">DUF5641 domain-containing protein</fullName>
    </submittedName>
</protein>
<evidence type="ECO:0000313" key="3">
    <source>
        <dbReference type="WBParaSite" id="ACAC_0000601801-mRNA-1"/>
    </source>
</evidence>
<keyword evidence="2" id="KW-1185">Reference proteome</keyword>
<accession>A0A0K0D7H3</accession>
<feature type="region of interest" description="Disordered" evidence="1">
    <location>
        <begin position="69"/>
        <end position="88"/>
    </location>
</feature>
<proteinExistence type="predicted"/>
<sequence>MRFHAFESSPGSSSGEDGCGEMEMSPTRLLAIAIQKRRALFGLKERDYRLELLQTSLIQSLCKHLGERRARRRKRGGKRSVRLNKGDDESCGAPITRVEPIVQNCNDDEPSRKRQRDGEDPFGLDDFFVRIKCVYFRDCVTTCYHLCGSRAQDNWSSVMLIICSCLVRKCFLGGPFVLRVVQDRRMREDGKYLFPSRWKIARLVEGFEHATRAIIDEVLRFVATVVDNDKPVLQREKANQENG</sequence>
<reference evidence="3" key="2">
    <citation type="submission" date="2017-02" db="UniProtKB">
        <authorList>
            <consortium name="WormBaseParasite"/>
        </authorList>
    </citation>
    <scope>IDENTIFICATION</scope>
</reference>
<feature type="compositionally biased region" description="Low complexity" evidence="1">
    <location>
        <begin position="7"/>
        <end position="22"/>
    </location>
</feature>
<evidence type="ECO:0000256" key="1">
    <source>
        <dbReference type="SAM" id="MobiDB-lite"/>
    </source>
</evidence>
<dbReference type="WBParaSite" id="ACAC_0000601801-mRNA-1">
    <property type="protein sequence ID" value="ACAC_0000601801-mRNA-1"/>
    <property type="gene ID" value="ACAC_0000601801"/>
</dbReference>
<feature type="compositionally biased region" description="Basic residues" evidence="1">
    <location>
        <begin position="69"/>
        <end position="82"/>
    </location>
</feature>
<evidence type="ECO:0000313" key="2">
    <source>
        <dbReference type="Proteomes" id="UP000035642"/>
    </source>
</evidence>
<dbReference type="Proteomes" id="UP000035642">
    <property type="component" value="Unassembled WGS sequence"/>
</dbReference>
<feature type="region of interest" description="Disordered" evidence="1">
    <location>
        <begin position="1"/>
        <end position="22"/>
    </location>
</feature>